<keyword evidence="1" id="KW-0732">Signal</keyword>
<organism evidence="2 3">
    <name type="scientific">Paenibacillus curdlanolyticus YK9</name>
    <dbReference type="NCBI Taxonomy" id="717606"/>
    <lineage>
        <taxon>Bacteria</taxon>
        <taxon>Bacillati</taxon>
        <taxon>Bacillota</taxon>
        <taxon>Bacilli</taxon>
        <taxon>Bacillales</taxon>
        <taxon>Paenibacillaceae</taxon>
        <taxon>Paenibacillus</taxon>
    </lineage>
</organism>
<dbReference type="Proteomes" id="UP000005387">
    <property type="component" value="Unassembled WGS sequence"/>
</dbReference>
<dbReference type="AlphaFoldDB" id="E0IGD5"/>
<feature type="chain" id="PRO_5038870882" description="Lipoprotein" evidence="1">
    <location>
        <begin position="21"/>
        <end position="117"/>
    </location>
</feature>
<evidence type="ECO:0008006" key="4">
    <source>
        <dbReference type="Google" id="ProtNLM"/>
    </source>
</evidence>
<protein>
    <recommendedName>
        <fullName evidence="4">Lipoprotein</fullName>
    </recommendedName>
</protein>
<reference evidence="2 3" key="1">
    <citation type="submission" date="2010-07" db="EMBL/GenBank/DDBJ databases">
        <title>The draft genome of Paenibacillus curdlanolyticus YK9.</title>
        <authorList>
            <consortium name="US DOE Joint Genome Institute (JGI-PGF)"/>
            <person name="Lucas S."/>
            <person name="Copeland A."/>
            <person name="Lapidus A."/>
            <person name="Cheng J.-F."/>
            <person name="Bruce D."/>
            <person name="Goodwin L."/>
            <person name="Pitluck S."/>
            <person name="Land M.L."/>
            <person name="Hauser L."/>
            <person name="Chang Y.-J."/>
            <person name="Jeffries C."/>
            <person name="Anderson I.J."/>
            <person name="Johnson E."/>
            <person name="Loganathan U."/>
            <person name="Mulhopadhyay B."/>
            <person name="Kyrpides N."/>
            <person name="Woyke T.J."/>
        </authorList>
    </citation>
    <scope>NUCLEOTIDE SEQUENCE [LARGE SCALE GENOMIC DNA]</scope>
    <source>
        <strain evidence="2 3">YK9</strain>
    </source>
</reference>
<dbReference type="STRING" id="717606.PaecuDRAFT_4728"/>
<proteinExistence type="predicted"/>
<dbReference type="PROSITE" id="PS51257">
    <property type="entry name" value="PROKAR_LIPOPROTEIN"/>
    <property type="match status" value="1"/>
</dbReference>
<dbReference type="OrthoDB" id="2629056at2"/>
<gene>
    <name evidence="2" type="ORF">PaecuDRAFT_4728</name>
</gene>
<name>E0IGD5_9BACL</name>
<accession>E0IGD5</accession>
<sequence>MKSMHRAALMLALLAGTAACGDLNKHNPNDLIADIGVTKSQLIVKNGDPYVWRDVEITLNGSYRYHADYVPRGSSSFSYKAFVNSQGESYSPGRLKVRQVEIRAKQQEGGTEAAFKW</sequence>
<keyword evidence="3" id="KW-1185">Reference proteome</keyword>
<evidence type="ECO:0000256" key="1">
    <source>
        <dbReference type="SAM" id="SignalP"/>
    </source>
</evidence>
<evidence type="ECO:0000313" key="3">
    <source>
        <dbReference type="Proteomes" id="UP000005387"/>
    </source>
</evidence>
<evidence type="ECO:0000313" key="2">
    <source>
        <dbReference type="EMBL" id="EFM08435.1"/>
    </source>
</evidence>
<dbReference type="EMBL" id="AEDD01000017">
    <property type="protein sequence ID" value="EFM08435.1"/>
    <property type="molecule type" value="Genomic_DNA"/>
</dbReference>
<feature type="signal peptide" evidence="1">
    <location>
        <begin position="1"/>
        <end position="20"/>
    </location>
</feature>
<dbReference type="RefSeq" id="WP_006040706.1">
    <property type="nucleotide sequence ID" value="NZ_AEDD01000017.1"/>
</dbReference>